<sequence>NKAEWFDAVSEYQMIYLPQYRPILQAIGLTDKIQFNNPYEPVFEAKMEMIKLFREATDNLVDPEQQVDYMNDLLGLEEDKRFKIDPHYEEKLKMEMDNAKGMDKEGSDKKDKESAGK</sequence>
<feature type="region of interest" description="Disordered" evidence="1">
    <location>
        <begin position="93"/>
        <end position="117"/>
    </location>
</feature>
<dbReference type="AlphaFoldDB" id="X0U3A0"/>
<gene>
    <name evidence="2" type="ORF">S01H1_04176</name>
</gene>
<feature type="non-terminal residue" evidence="2">
    <location>
        <position position="1"/>
    </location>
</feature>
<evidence type="ECO:0000256" key="1">
    <source>
        <dbReference type="SAM" id="MobiDB-lite"/>
    </source>
</evidence>
<proteinExistence type="predicted"/>
<protein>
    <submittedName>
        <fullName evidence="2">Uncharacterized protein</fullName>
    </submittedName>
</protein>
<accession>X0U3A0</accession>
<dbReference type="EMBL" id="BARS01002217">
    <property type="protein sequence ID" value="GAF82940.1"/>
    <property type="molecule type" value="Genomic_DNA"/>
</dbReference>
<reference evidence="2" key="1">
    <citation type="journal article" date="2014" name="Front. Microbiol.">
        <title>High frequency of phylogenetically diverse reductive dehalogenase-homologous genes in deep subseafloor sedimentary metagenomes.</title>
        <authorList>
            <person name="Kawai M."/>
            <person name="Futagami T."/>
            <person name="Toyoda A."/>
            <person name="Takaki Y."/>
            <person name="Nishi S."/>
            <person name="Hori S."/>
            <person name="Arai W."/>
            <person name="Tsubouchi T."/>
            <person name="Morono Y."/>
            <person name="Uchiyama I."/>
            <person name="Ito T."/>
            <person name="Fujiyama A."/>
            <person name="Inagaki F."/>
            <person name="Takami H."/>
        </authorList>
    </citation>
    <scope>NUCLEOTIDE SEQUENCE</scope>
    <source>
        <strain evidence="2">Expedition CK06-06</strain>
    </source>
</reference>
<evidence type="ECO:0000313" key="2">
    <source>
        <dbReference type="EMBL" id="GAF82940.1"/>
    </source>
</evidence>
<comment type="caution">
    <text evidence="2">The sequence shown here is derived from an EMBL/GenBank/DDBJ whole genome shotgun (WGS) entry which is preliminary data.</text>
</comment>
<name>X0U3A0_9ZZZZ</name>
<organism evidence="2">
    <name type="scientific">marine sediment metagenome</name>
    <dbReference type="NCBI Taxonomy" id="412755"/>
    <lineage>
        <taxon>unclassified sequences</taxon>
        <taxon>metagenomes</taxon>
        <taxon>ecological metagenomes</taxon>
    </lineage>
</organism>